<feature type="domain" description="Mur ligase N-terminal catalytic" evidence="12">
    <location>
        <begin position="30"/>
        <end position="103"/>
    </location>
</feature>
<organism evidence="15 16">
    <name type="scientific">Desulfosarcina alkanivorans</name>
    <dbReference type="NCBI Taxonomy" id="571177"/>
    <lineage>
        <taxon>Bacteria</taxon>
        <taxon>Pseudomonadati</taxon>
        <taxon>Thermodesulfobacteriota</taxon>
        <taxon>Desulfobacteria</taxon>
        <taxon>Desulfobacterales</taxon>
        <taxon>Desulfosarcinaceae</taxon>
        <taxon>Desulfosarcina</taxon>
    </lineage>
</organism>
<dbReference type="UniPathway" id="UPA00219"/>
<dbReference type="EMBL" id="AP021874">
    <property type="protein sequence ID" value="BBO71890.1"/>
    <property type="molecule type" value="Genomic_DNA"/>
</dbReference>
<keyword evidence="16" id="KW-1185">Reference proteome</keyword>
<evidence type="ECO:0000256" key="3">
    <source>
        <dbReference type="ARBA" id="ARBA00022618"/>
    </source>
</evidence>
<comment type="subcellular location">
    <subcellularLocation>
        <location evidence="10 11">Cytoplasm</location>
    </subcellularLocation>
</comment>
<dbReference type="OrthoDB" id="9801978at2"/>
<evidence type="ECO:0000256" key="11">
    <source>
        <dbReference type="RuleBase" id="RU004136"/>
    </source>
</evidence>
<keyword evidence="5 10" id="KW-0067">ATP-binding</keyword>
<dbReference type="InterPro" id="IPR036615">
    <property type="entry name" value="Mur_ligase_C_dom_sf"/>
</dbReference>
<gene>
    <name evidence="10 15" type="primary">murF</name>
    <name evidence="15" type="ORF">DSCA_58200</name>
</gene>
<evidence type="ECO:0000256" key="2">
    <source>
        <dbReference type="ARBA" id="ARBA00022598"/>
    </source>
</evidence>
<dbReference type="GO" id="GO:0051301">
    <property type="term" value="P:cell division"/>
    <property type="evidence" value="ECO:0007669"/>
    <property type="project" value="UniProtKB-KW"/>
</dbReference>
<dbReference type="SUPFAM" id="SSF53244">
    <property type="entry name" value="MurD-like peptide ligases, peptide-binding domain"/>
    <property type="match status" value="1"/>
</dbReference>
<dbReference type="SUPFAM" id="SSF63418">
    <property type="entry name" value="MurE/MurF N-terminal domain"/>
    <property type="match status" value="1"/>
</dbReference>
<evidence type="ECO:0000313" key="16">
    <source>
        <dbReference type="Proteomes" id="UP000427906"/>
    </source>
</evidence>
<evidence type="ECO:0000256" key="5">
    <source>
        <dbReference type="ARBA" id="ARBA00022840"/>
    </source>
</evidence>
<dbReference type="InterPro" id="IPR004101">
    <property type="entry name" value="Mur_ligase_C"/>
</dbReference>
<evidence type="ECO:0000256" key="7">
    <source>
        <dbReference type="ARBA" id="ARBA00022984"/>
    </source>
</evidence>
<dbReference type="Gene3D" id="3.90.190.20">
    <property type="entry name" value="Mur ligase, C-terminal domain"/>
    <property type="match status" value="1"/>
</dbReference>
<dbReference type="SUPFAM" id="SSF53623">
    <property type="entry name" value="MurD-like peptide ligases, catalytic domain"/>
    <property type="match status" value="1"/>
</dbReference>
<dbReference type="InterPro" id="IPR000713">
    <property type="entry name" value="Mur_ligase_N"/>
</dbReference>
<dbReference type="PANTHER" id="PTHR43024">
    <property type="entry name" value="UDP-N-ACETYLMURAMOYL-TRIPEPTIDE--D-ALANYL-D-ALANINE LIGASE"/>
    <property type="match status" value="1"/>
</dbReference>
<dbReference type="GO" id="GO:0071555">
    <property type="term" value="P:cell wall organization"/>
    <property type="evidence" value="ECO:0007669"/>
    <property type="project" value="UniProtKB-KW"/>
</dbReference>
<dbReference type="EC" id="6.3.2.10" evidence="10 11"/>
<evidence type="ECO:0000259" key="14">
    <source>
        <dbReference type="Pfam" id="PF08245"/>
    </source>
</evidence>
<dbReference type="GO" id="GO:0005737">
    <property type="term" value="C:cytoplasm"/>
    <property type="evidence" value="ECO:0007669"/>
    <property type="project" value="UniProtKB-SubCell"/>
</dbReference>
<evidence type="ECO:0000313" key="15">
    <source>
        <dbReference type="EMBL" id="BBO71890.1"/>
    </source>
</evidence>
<comment type="function">
    <text evidence="10 11">Involved in cell wall formation. Catalyzes the final step in the synthesis of UDP-N-acetylmuramoyl-pentapeptide, the precursor of murein.</text>
</comment>
<dbReference type="InterPro" id="IPR013221">
    <property type="entry name" value="Mur_ligase_cen"/>
</dbReference>
<dbReference type="GO" id="GO:0005524">
    <property type="term" value="F:ATP binding"/>
    <property type="evidence" value="ECO:0007669"/>
    <property type="project" value="UniProtKB-UniRule"/>
</dbReference>
<evidence type="ECO:0000256" key="6">
    <source>
        <dbReference type="ARBA" id="ARBA00022960"/>
    </source>
</evidence>
<evidence type="ECO:0000259" key="12">
    <source>
        <dbReference type="Pfam" id="PF01225"/>
    </source>
</evidence>
<dbReference type="GO" id="GO:0008766">
    <property type="term" value="F:UDP-N-acetylmuramoylalanyl-D-glutamyl-2,6-diaminopimelate-D-alanyl-D-alanine ligase activity"/>
    <property type="evidence" value="ECO:0007669"/>
    <property type="project" value="RHEA"/>
</dbReference>
<dbReference type="KEGG" id="dalk:DSCA_58200"/>
<dbReference type="GO" id="GO:0008360">
    <property type="term" value="P:regulation of cell shape"/>
    <property type="evidence" value="ECO:0007669"/>
    <property type="project" value="UniProtKB-KW"/>
</dbReference>
<dbReference type="AlphaFoldDB" id="A0A5K7YUC1"/>
<dbReference type="Pfam" id="PF01225">
    <property type="entry name" value="Mur_ligase"/>
    <property type="match status" value="1"/>
</dbReference>
<dbReference type="InterPro" id="IPR051046">
    <property type="entry name" value="MurCDEF_CellWall_CoF430Synth"/>
</dbReference>
<evidence type="ECO:0000256" key="4">
    <source>
        <dbReference type="ARBA" id="ARBA00022741"/>
    </source>
</evidence>
<feature type="domain" description="Mur ligase C-terminal" evidence="13">
    <location>
        <begin position="328"/>
        <end position="454"/>
    </location>
</feature>
<keyword evidence="8 10" id="KW-0131">Cell cycle</keyword>
<dbReference type="HAMAP" id="MF_02019">
    <property type="entry name" value="MurF"/>
    <property type="match status" value="1"/>
</dbReference>
<dbReference type="GO" id="GO:0047480">
    <property type="term" value="F:UDP-N-acetylmuramoyl-tripeptide-D-alanyl-D-alanine ligase activity"/>
    <property type="evidence" value="ECO:0007669"/>
    <property type="project" value="UniProtKB-UniRule"/>
</dbReference>
<dbReference type="Pfam" id="PF08245">
    <property type="entry name" value="Mur_ligase_M"/>
    <property type="match status" value="1"/>
</dbReference>
<dbReference type="Gene3D" id="3.40.1390.10">
    <property type="entry name" value="MurE/MurF, N-terminal domain"/>
    <property type="match status" value="1"/>
</dbReference>
<protein>
    <recommendedName>
        <fullName evidence="10 11">UDP-N-acetylmuramoyl-tripeptide--D-alanyl-D-alanine ligase</fullName>
        <ecNumber evidence="10 11">6.3.2.10</ecNumber>
    </recommendedName>
    <alternativeName>
        <fullName evidence="10">D-alanyl-D-alanine-adding enzyme</fullName>
    </alternativeName>
</protein>
<dbReference type="InterPro" id="IPR005863">
    <property type="entry name" value="UDP-N-AcMur_synth"/>
</dbReference>
<keyword evidence="7 10" id="KW-0573">Peptidoglycan synthesis</keyword>
<comment type="similarity">
    <text evidence="10">Belongs to the MurCDEF family. MurF subfamily.</text>
</comment>
<evidence type="ECO:0000256" key="9">
    <source>
        <dbReference type="ARBA" id="ARBA00023316"/>
    </source>
</evidence>
<feature type="domain" description="Mur ligase central" evidence="14">
    <location>
        <begin position="120"/>
        <end position="305"/>
    </location>
</feature>
<evidence type="ECO:0000256" key="8">
    <source>
        <dbReference type="ARBA" id="ARBA00023306"/>
    </source>
</evidence>
<evidence type="ECO:0000256" key="1">
    <source>
        <dbReference type="ARBA" id="ARBA00022490"/>
    </source>
</evidence>
<reference evidence="15 16" key="1">
    <citation type="submission" date="2019-11" db="EMBL/GenBank/DDBJ databases">
        <title>Comparative genomics of hydrocarbon-degrading Desulfosarcina strains.</title>
        <authorList>
            <person name="Watanabe M."/>
            <person name="Kojima H."/>
            <person name="Fukui M."/>
        </authorList>
    </citation>
    <scope>NUCLEOTIDE SEQUENCE [LARGE SCALE GENOMIC DNA]</scope>
    <source>
        <strain evidence="15 16">PL12</strain>
    </source>
</reference>
<keyword evidence="4 10" id="KW-0547">Nucleotide-binding</keyword>
<dbReference type="Pfam" id="PF02875">
    <property type="entry name" value="Mur_ligase_C"/>
    <property type="match status" value="1"/>
</dbReference>
<sequence>MVTPYRWTLDQILAATGGSLVSGTVDADFAGIGIDSRTVAPDDLFVAIRGESHDGHRFVAEVLDRGIRGIVVAGGQTSQLPMDRITGGPVACVAVADTVTALGAMARYNRNRGDLKVLAITGSNGKTSTRMLVDRVLAGTLETLSTRGNLNNHIGLPLTLFRLAPAHRAAVLELGMNHAGEITDLGRICEPDVGVITNVGPAHLEGLGSIDNVARAKGELLHTLRPGGLAILNRDDPRVAALAGIVDREVIYFGSDRQADVRGDDIRLTEAGMRFTLSTPAGSTRVALSTPARVMVSNALAAAAAGQAMGVPLERIKAGLEAFSPQAGRMGIRLAGRDIRLLDDTYNANPGSMAAAIETLARMRGTRRTLAVLGDMLELGDQSAVLHREIGRKVADARIDRLYAAGRFATDVADGAGERQMGADRLFTGNRDAIIDRLKTELRPGDLVLVKGSRGMAMETVVDAIMGWADGEEKEAGSQESE</sequence>
<accession>A0A5K7YUC1</accession>
<comment type="pathway">
    <text evidence="10 11">Cell wall biogenesis; peptidoglycan biosynthesis.</text>
</comment>
<keyword evidence="1 10" id="KW-0963">Cytoplasm</keyword>
<evidence type="ECO:0000256" key="10">
    <source>
        <dbReference type="HAMAP-Rule" id="MF_02019"/>
    </source>
</evidence>
<dbReference type="InterPro" id="IPR036565">
    <property type="entry name" value="Mur-like_cat_sf"/>
</dbReference>
<evidence type="ECO:0000259" key="13">
    <source>
        <dbReference type="Pfam" id="PF02875"/>
    </source>
</evidence>
<dbReference type="RefSeq" id="WP_155319664.1">
    <property type="nucleotide sequence ID" value="NZ_AP021874.1"/>
</dbReference>
<dbReference type="NCBIfam" id="TIGR01143">
    <property type="entry name" value="murF"/>
    <property type="match status" value="1"/>
</dbReference>
<name>A0A5K7YUC1_9BACT</name>
<dbReference type="PANTHER" id="PTHR43024:SF1">
    <property type="entry name" value="UDP-N-ACETYLMURAMOYL-TRIPEPTIDE--D-ALANYL-D-ALANINE LIGASE"/>
    <property type="match status" value="1"/>
</dbReference>
<keyword evidence="6 10" id="KW-0133">Cell shape</keyword>
<proteinExistence type="inferred from homology"/>
<comment type="catalytic activity">
    <reaction evidence="10 11">
        <text>D-alanyl-D-alanine + UDP-N-acetyl-alpha-D-muramoyl-L-alanyl-gamma-D-glutamyl-meso-2,6-diaminopimelate + ATP = UDP-N-acetyl-alpha-D-muramoyl-L-alanyl-gamma-D-glutamyl-meso-2,6-diaminopimeloyl-D-alanyl-D-alanine + ADP + phosphate + H(+)</text>
        <dbReference type="Rhea" id="RHEA:28374"/>
        <dbReference type="ChEBI" id="CHEBI:15378"/>
        <dbReference type="ChEBI" id="CHEBI:30616"/>
        <dbReference type="ChEBI" id="CHEBI:43474"/>
        <dbReference type="ChEBI" id="CHEBI:57822"/>
        <dbReference type="ChEBI" id="CHEBI:61386"/>
        <dbReference type="ChEBI" id="CHEBI:83905"/>
        <dbReference type="ChEBI" id="CHEBI:456216"/>
        <dbReference type="EC" id="6.3.2.10"/>
    </reaction>
</comment>
<keyword evidence="9 10" id="KW-0961">Cell wall biogenesis/degradation</keyword>
<dbReference type="Gene3D" id="3.40.1190.10">
    <property type="entry name" value="Mur-like, catalytic domain"/>
    <property type="match status" value="1"/>
</dbReference>
<feature type="binding site" evidence="10">
    <location>
        <begin position="122"/>
        <end position="128"/>
    </location>
    <ligand>
        <name>ATP</name>
        <dbReference type="ChEBI" id="CHEBI:30616"/>
    </ligand>
</feature>
<keyword evidence="2 10" id="KW-0436">Ligase</keyword>
<dbReference type="InterPro" id="IPR035911">
    <property type="entry name" value="MurE/MurF_N"/>
</dbReference>
<dbReference type="Proteomes" id="UP000427906">
    <property type="component" value="Chromosome"/>
</dbReference>
<dbReference type="GO" id="GO:0009252">
    <property type="term" value="P:peptidoglycan biosynthetic process"/>
    <property type="evidence" value="ECO:0007669"/>
    <property type="project" value="UniProtKB-UniRule"/>
</dbReference>
<keyword evidence="3 10" id="KW-0132">Cell division</keyword>